<dbReference type="GO" id="GO:0016616">
    <property type="term" value="F:oxidoreductase activity, acting on the CH-OH group of donors, NAD or NADP as acceptor"/>
    <property type="evidence" value="ECO:0007669"/>
    <property type="project" value="TreeGrafter"/>
</dbReference>
<proteinExistence type="inferred from homology"/>
<dbReference type="AlphaFoldDB" id="A0A286U6R4"/>
<name>A0A286U6R4_9AGAM</name>
<dbReference type="FunFam" id="3.40.50.720:FF:000084">
    <property type="entry name" value="Short-chain dehydrogenase reductase"/>
    <property type="match status" value="1"/>
</dbReference>
<accession>A0A286U6R4</accession>
<reference evidence="4 5" key="1">
    <citation type="journal article" date="2017" name="Mol. Ecol.">
        <title>Comparative and population genomic landscape of Phellinus noxius: A hypervariable fungus causing root rot in trees.</title>
        <authorList>
            <person name="Chung C.L."/>
            <person name="Lee T.J."/>
            <person name="Akiba M."/>
            <person name="Lee H.H."/>
            <person name="Kuo T.H."/>
            <person name="Liu D."/>
            <person name="Ke H.M."/>
            <person name="Yokoi T."/>
            <person name="Roa M.B."/>
            <person name="Lu M.J."/>
            <person name="Chang Y.Y."/>
            <person name="Ann P.J."/>
            <person name="Tsai J.N."/>
            <person name="Chen C.Y."/>
            <person name="Tzean S.S."/>
            <person name="Ota Y."/>
            <person name="Hattori T."/>
            <person name="Sahashi N."/>
            <person name="Liou R.F."/>
            <person name="Kikuchi T."/>
            <person name="Tsai I.J."/>
        </authorList>
    </citation>
    <scope>NUCLEOTIDE SEQUENCE [LARGE SCALE GENOMIC DNA]</scope>
    <source>
        <strain evidence="4 5">FFPRI411160</strain>
    </source>
</reference>
<sequence length="282" mass="30819">MSITPKGIAVVTGAAQGIGRAIALRLARDGYDLSLNDLTTNQRKLDTVSEEISRVGRRAISFVGDVSEETAVKDLVSLTAKDLGSVDVMVANAGIEHWKSFIETDTSIFDKIYAVNVRGAMFCYKYAALQMIKQGRGGRIIGAASLASKQGTKYLSAYSASKFALRGLTQCAAQELGKYGITVNTYAPGIINTRMLGSLEDFMEKQENKEKGHFKEYVRAIKDQIMNSKINYKWGYQYTELPPIQRLGQPEDVASIVSFLVSKDASFITGQSVSIDGGLHFD</sequence>
<dbReference type="STRING" id="2282107.A0A286U6R4"/>
<evidence type="ECO:0000256" key="2">
    <source>
        <dbReference type="ARBA" id="ARBA00022857"/>
    </source>
</evidence>
<dbReference type="PANTHER" id="PTHR42760">
    <property type="entry name" value="SHORT-CHAIN DEHYDROGENASES/REDUCTASES FAMILY MEMBER"/>
    <property type="match status" value="1"/>
</dbReference>
<dbReference type="InParanoid" id="A0A286U6R4"/>
<dbReference type="FunCoup" id="A0A286U6R4">
    <property type="interactions" value="18"/>
</dbReference>
<evidence type="ECO:0000256" key="3">
    <source>
        <dbReference type="RuleBase" id="RU000363"/>
    </source>
</evidence>
<dbReference type="PRINTS" id="PR00080">
    <property type="entry name" value="SDRFAMILY"/>
</dbReference>
<dbReference type="InterPro" id="IPR036291">
    <property type="entry name" value="NAD(P)-bd_dom_sf"/>
</dbReference>
<keyword evidence="2" id="KW-0521">NADP</keyword>
<dbReference type="GO" id="GO:0006633">
    <property type="term" value="P:fatty acid biosynthetic process"/>
    <property type="evidence" value="ECO:0007669"/>
    <property type="project" value="TreeGrafter"/>
</dbReference>
<dbReference type="SUPFAM" id="SSF51735">
    <property type="entry name" value="NAD(P)-binding Rossmann-fold domains"/>
    <property type="match status" value="1"/>
</dbReference>
<evidence type="ECO:0000256" key="1">
    <source>
        <dbReference type="ARBA" id="ARBA00006484"/>
    </source>
</evidence>
<dbReference type="InterPro" id="IPR002347">
    <property type="entry name" value="SDR_fam"/>
</dbReference>
<evidence type="ECO:0000313" key="4">
    <source>
        <dbReference type="EMBL" id="PAV15234.1"/>
    </source>
</evidence>
<dbReference type="Pfam" id="PF13561">
    <property type="entry name" value="adh_short_C2"/>
    <property type="match status" value="1"/>
</dbReference>
<gene>
    <name evidence="4" type="ORF">PNOK_0899500</name>
</gene>
<dbReference type="PANTHER" id="PTHR42760:SF121">
    <property type="entry name" value="3-OXOACYL-(ACYL-CARRIER-PROTEIN) REDUCTASE"/>
    <property type="match status" value="1"/>
</dbReference>
<dbReference type="InterPro" id="IPR020904">
    <property type="entry name" value="Sc_DH/Rdtase_CS"/>
</dbReference>
<organism evidence="4 5">
    <name type="scientific">Pyrrhoderma noxium</name>
    <dbReference type="NCBI Taxonomy" id="2282107"/>
    <lineage>
        <taxon>Eukaryota</taxon>
        <taxon>Fungi</taxon>
        <taxon>Dikarya</taxon>
        <taxon>Basidiomycota</taxon>
        <taxon>Agaricomycotina</taxon>
        <taxon>Agaricomycetes</taxon>
        <taxon>Hymenochaetales</taxon>
        <taxon>Hymenochaetaceae</taxon>
        <taxon>Pyrrhoderma</taxon>
    </lineage>
</organism>
<dbReference type="PRINTS" id="PR00081">
    <property type="entry name" value="GDHRDH"/>
</dbReference>
<dbReference type="OrthoDB" id="498125at2759"/>
<dbReference type="Proteomes" id="UP000217199">
    <property type="component" value="Unassembled WGS sequence"/>
</dbReference>
<dbReference type="Gene3D" id="3.40.50.720">
    <property type="entry name" value="NAD(P)-binding Rossmann-like Domain"/>
    <property type="match status" value="1"/>
</dbReference>
<keyword evidence="5" id="KW-1185">Reference proteome</keyword>
<dbReference type="PROSITE" id="PS00061">
    <property type="entry name" value="ADH_SHORT"/>
    <property type="match status" value="1"/>
</dbReference>
<comment type="caution">
    <text evidence="4">The sequence shown here is derived from an EMBL/GenBank/DDBJ whole genome shotgun (WGS) entry which is preliminary data.</text>
</comment>
<dbReference type="EMBL" id="NBII01000010">
    <property type="protein sequence ID" value="PAV15234.1"/>
    <property type="molecule type" value="Genomic_DNA"/>
</dbReference>
<dbReference type="GO" id="GO:0048038">
    <property type="term" value="F:quinone binding"/>
    <property type="evidence" value="ECO:0007669"/>
    <property type="project" value="TreeGrafter"/>
</dbReference>
<comment type="similarity">
    <text evidence="1 3">Belongs to the short-chain dehydrogenases/reductases (SDR) family.</text>
</comment>
<evidence type="ECO:0000313" key="5">
    <source>
        <dbReference type="Proteomes" id="UP000217199"/>
    </source>
</evidence>
<dbReference type="Pfam" id="PF00106">
    <property type="entry name" value="adh_short"/>
    <property type="match status" value="1"/>
</dbReference>
<protein>
    <submittedName>
        <fullName evidence="4">Acetoin reductase family</fullName>
    </submittedName>
</protein>